<protein>
    <submittedName>
        <fullName evidence="3">ThuA domain-containing protein</fullName>
    </submittedName>
</protein>
<sequence>MRKTAPWISMWVLCVLLGASPVYAQHEAAPAFKVLAFYNGTWDAAHIAFVREANQWFPQVASQNGFSYTATNNWNMLNANDLAQYKVVMFLDDYPQTAAQRSAFQQYMDNGGAFFGFHVAAFNTNPGAWSWYHNQFLGTGAFRNNTWGPTTAVLRVEDRTHPSTTRLNATFTSSVSEWYSWNNDLRNNANIKILASVDPSSFPLGTDPNQTWYSGYYPILWTNKNYKMLYANFGHNAVNYDTGQSLSSTFASEQQNRFIIDGLLWLGGGASNPPGGGPISPTAWYTVSNTGNSKCVDARGAASSNGTAIQQYACNDTNAQQFQFQPTSGGYVRINNRNNAAQVIDVTNVSTADNAPLQLWAYGNGNNQQWQPVSENNGVYHFVNRNSSKCLTVPNASNADSVQLVQYACNGSASQSFRLAEKP</sequence>
<dbReference type="RefSeq" id="WP_394846085.1">
    <property type="nucleotide sequence ID" value="NZ_CP089982.1"/>
</dbReference>
<dbReference type="InterPro" id="IPR035992">
    <property type="entry name" value="Ricin_B-like_lectins"/>
</dbReference>
<dbReference type="SUPFAM" id="SSF50370">
    <property type="entry name" value="Ricin B-like lectins"/>
    <property type="match status" value="1"/>
</dbReference>
<dbReference type="SUPFAM" id="SSF52317">
    <property type="entry name" value="Class I glutamine amidotransferase-like"/>
    <property type="match status" value="1"/>
</dbReference>
<dbReference type="Pfam" id="PF00652">
    <property type="entry name" value="Ricin_B_lectin"/>
    <property type="match status" value="1"/>
</dbReference>
<feature type="chain" id="PRO_5046685192" evidence="1">
    <location>
        <begin position="25"/>
        <end position="423"/>
    </location>
</feature>
<evidence type="ECO:0000256" key="1">
    <source>
        <dbReference type="SAM" id="SignalP"/>
    </source>
</evidence>
<reference evidence="3 4" key="1">
    <citation type="submission" date="2021-12" db="EMBL/GenBank/DDBJ databases">
        <title>Discovery of the Pendulisporaceae a myxobacterial family with distinct sporulation behavior and unique specialized metabolism.</title>
        <authorList>
            <person name="Garcia R."/>
            <person name="Popoff A."/>
            <person name="Bader C.D."/>
            <person name="Loehr J."/>
            <person name="Walesch S."/>
            <person name="Walt C."/>
            <person name="Boldt J."/>
            <person name="Bunk B."/>
            <person name="Haeckl F.J.F.P.J."/>
            <person name="Gunesch A.P."/>
            <person name="Birkelbach J."/>
            <person name="Nuebel U."/>
            <person name="Pietschmann T."/>
            <person name="Bach T."/>
            <person name="Mueller R."/>
        </authorList>
    </citation>
    <scope>NUCLEOTIDE SEQUENCE [LARGE SCALE GENOMIC DNA]</scope>
    <source>
        <strain evidence="3 4">MSr12523</strain>
    </source>
</reference>
<dbReference type="Gene3D" id="2.80.10.50">
    <property type="match status" value="1"/>
</dbReference>
<proteinExistence type="predicted"/>
<keyword evidence="4" id="KW-1185">Reference proteome</keyword>
<name>A0ABZ2KBL9_9BACT</name>
<dbReference type="InterPro" id="IPR029010">
    <property type="entry name" value="ThuA-like"/>
</dbReference>
<dbReference type="PROSITE" id="PS50231">
    <property type="entry name" value="RICIN_B_LECTIN"/>
    <property type="match status" value="1"/>
</dbReference>
<feature type="signal peptide" evidence="1">
    <location>
        <begin position="1"/>
        <end position="24"/>
    </location>
</feature>
<dbReference type="Proteomes" id="UP001379533">
    <property type="component" value="Chromosome"/>
</dbReference>
<evidence type="ECO:0000259" key="2">
    <source>
        <dbReference type="SMART" id="SM00458"/>
    </source>
</evidence>
<dbReference type="InterPro" id="IPR029062">
    <property type="entry name" value="Class_I_gatase-like"/>
</dbReference>
<dbReference type="Pfam" id="PF06283">
    <property type="entry name" value="ThuA"/>
    <property type="match status" value="1"/>
</dbReference>
<dbReference type="InterPro" id="IPR000772">
    <property type="entry name" value="Ricin_B_lectin"/>
</dbReference>
<feature type="domain" description="Ricin B lectin" evidence="2">
    <location>
        <begin position="281"/>
        <end position="420"/>
    </location>
</feature>
<dbReference type="EMBL" id="CP089982">
    <property type="protein sequence ID" value="WXA95479.1"/>
    <property type="molecule type" value="Genomic_DNA"/>
</dbReference>
<gene>
    <name evidence="3" type="ORF">LZC95_01315</name>
</gene>
<dbReference type="Gene3D" id="3.40.50.880">
    <property type="match status" value="1"/>
</dbReference>
<dbReference type="SMART" id="SM00458">
    <property type="entry name" value="RICIN"/>
    <property type="match status" value="1"/>
</dbReference>
<dbReference type="CDD" id="cd00161">
    <property type="entry name" value="beta-trefoil_Ricin-like"/>
    <property type="match status" value="1"/>
</dbReference>
<keyword evidence="1" id="KW-0732">Signal</keyword>
<accession>A0ABZ2KBL9</accession>
<evidence type="ECO:0000313" key="3">
    <source>
        <dbReference type="EMBL" id="WXA95479.1"/>
    </source>
</evidence>
<evidence type="ECO:0000313" key="4">
    <source>
        <dbReference type="Proteomes" id="UP001379533"/>
    </source>
</evidence>
<organism evidence="3 4">
    <name type="scientific">Pendulispora brunnea</name>
    <dbReference type="NCBI Taxonomy" id="2905690"/>
    <lineage>
        <taxon>Bacteria</taxon>
        <taxon>Pseudomonadati</taxon>
        <taxon>Myxococcota</taxon>
        <taxon>Myxococcia</taxon>
        <taxon>Myxococcales</taxon>
        <taxon>Sorangiineae</taxon>
        <taxon>Pendulisporaceae</taxon>
        <taxon>Pendulispora</taxon>
    </lineage>
</organism>